<name>A0A2C6KHR7_9APIC</name>
<dbReference type="RefSeq" id="XP_067921731.1">
    <property type="nucleotide sequence ID" value="XM_068066288.1"/>
</dbReference>
<dbReference type="VEuPathDB" id="ToxoDB:CSUI_006123"/>
<dbReference type="InterPro" id="IPR036565">
    <property type="entry name" value="Mur-like_cat_sf"/>
</dbReference>
<keyword evidence="2" id="KW-1185">Reference proteome</keyword>
<dbReference type="GeneID" id="94429499"/>
<dbReference type="SUPFAM" id="SSF53623">
    <property type="entry name" value="MurD-like peptide ligases, catalytic domain"/>
    <property type="match status" value="1"/>
</dbReference>
<dbReference type="OrthoDB" id="5212574at2759"/>
<evidence type="ECO:0000313" key="1">
    <source>
        <dbReference type="EMBL" id="PHJ20040.1"/>
    </source>
</evidence>
<organism evidence="1 2">
    <name type="scientific">Cystoisospora suis</name>
    <dbReference type="NCBI Taxonomy" id="483139"/>
    <lineage>
        <taxon>Eukaryota</taxon>
        <taxon>Sar</taxon>
        <taxon>Alveolata</taxon>
        <taxon>Apicomplexa</taxon>
        <taxon>Conoidasida</taxon>
        <taxon>Coccidia</taxon>
        <taxon>Eucoccidiorida</taxon>
        <taxon>Eimeriorina</taxon>
        <taxon>Sarcocystidae</taxon>
        <taxon>Cystoisospora</taxon>
    </lineage>
</organism>
<dbReference type="Proteomes" id="UP000221165">
    <property type="component" value="Unassembled WGS sequence"/>
</dbReference>
<protein>
    <submittedName>
        <fullName evidence="1">Bifunctional protein subfamily protein</fullName>
    </submittedName>
</protein>
<dbReference type="GO" id="GO:0005524">
    <property type="term" value="F:ATP binding"/>
    <property type="evidence" value="ECO:0007669"/>
    <property type="project" value="InterPro"/>
</dbReference>
<evidence type="ECO:0000313" key="2">
    <source>
        <dbReference type="Proteomes" id="UP000221165"/>
    </source>
</evidence>
<accession>A0A2C6KHR7</accession>
<reference evidence="1 2" key="1">
    <citation type="journal article" date="2017" name="Int. J. Parasitol.">
        <title>The genome of the protozoan parasite Cystoisospora suis and a reverse vaccinology approach to identify vaccine candidates.</title>
        <authorList>
            <person name="Palmieri N."/>
            <person name="Shrestha A."/>
            <person name="Ruttkowski B."/>
            <person name="Beck T."/>
            <person name="Vogl C."/>
            <person name="Tomley F."/>
            <person name="Blake D.P."/>
            <person name="Joachim A."/>
        </authorList>
    </citation>
    <scope>NUCLEOTIDE SEQUENCE [LARGE SCALE GENOMIC DNA]</scope>
    <source>
        <strain evidence="1 2">Wien I</strain>
    </source>
</reference>
<comment type="caution">
    <text evidence="1">The sequence shown here is derived from an EMBL/GenBank/DDBJ whole genome shotgun (WGS) entry which is preliminary data.</text>
</comment>
<sequence length="88" mass="9128">MAVSPSLVGNVGEAVSSSISNTSLVRTYSACLRSLFSHHGVKLGTERLLQVSSKLGQPHENFDILHVAGTNGKGTTCAKLAACLSMKG</sequence>
<gene>
    <name evidence="1" type="ORF">CSUI_006123</name>
</gene>
<dbReference type="EMBL" id="MIGC01003047">
    <property type="protein sequence ID" value="PHJ20040.1"/>
    <property type="molecule type" value="Genomic_DNA"/>
</dbReference>
<proteinExistence type="predicted"/>
<dbReference type="Gene3D" id="3.40.1190.10">
    <property type="entry name" value="Mur-like, catalytic domain"/>
    <property type="match status" value="1"/>
</dbReference>
<feature type="non-terminal residue" evidence="1">
    <location>
        <position position="88"/>
    </location>
</feature>
<dbReference type="AlphaFoldDB" id="A0A2C6KHR7"/>